<protein>
    <submittedName>
        <fullName evidence="2">Uncharacterized protein</fullName>
    </submittedName>
</protein>
<evidence type="ECO:0000256" key="1">
    <source>
        <dbReference type="SAM" id="MobiDB-lite"/>
    </source>
</evidence>
<gene>
    <name evidence="2" type="ORF">EHUX00137_LOCUS22927</name>
</gene>
<organism evidence="2">
    <name type="scientific">Emiliania huxleyi</name>
    <name type="common">Coccolithophore</name>
    <name type="synonym">Pontosphaera huxleyi</name>
    <dbReference type="NCBI Taxonomy" id="2903"/>
    <lineage>
        <taxon>Eukaryota</taxon>
        <taxon>Haptista</taxon>
        <taxon>Haptophyta</taxon>
        <taxon>Prymnesiophyceae</taxon>
        <taxon>Isochrysidales</taxon>
        <taxon>Noelaerhabdaceae</taxon>
        <taxon>Emiliania</taxon>
    </lineage>
</organism>
<proteinExistence type="predicted"/>
<feature type="compositionally biased region" description="Low complexity" evidence="1">
    <location>
        <begin position="12"/>
        <end position="30"/>
    </location>
</feature>
<dbReference type="AlphaFoldDB" id="A0A7S3SN26"/>
<sequence>MIHRRSTSTHWPSSPQATTTTTATTTTHTHTPPPPPRPPSHSFEYPTWHLAQPHNTCHHHSPFARRIDSSTHRPSTQARVPDLDASSVRTLGLLDHEETVSCCLDDSVGWH</sequence>
<accession>A0A7S3SN26</accession>
<dbReference type="EMBL" id="HBIR01029660">
    <property type="protein sequence ID" value="CAE0558368.1"/>
    <property type="molecule type" value="Transcribed_RNA"/>
</dbReference>
<evidence type="ECO:0000313" key="2">
    <source>
        <dbReference type="EMBL" id="CAE0558368.1"/>
    </source>
</evidence>
<feature type="region of interest" description="Disordered" evidence="1">
    <location>
        <begin position="1"/>
        <end position="83"/>
    </location>
</feature>
<name>A0A7S3SN26_EMIHU</name>
<reference evidence="2" key="1">
    <citation type="submission" date="2021-01" db="EMBL/GenBank/DDBJ databases">
        <authorList>
            <person name="Corre E."/>
            <person name="Pelletier E."/>
            <person name="Niang G."/>
            <person name="Scheremetjew M."/>
            <person name="Finn R."/>
            <person name="Kale V."/>
            <person name="Holt S."/>
            <person name="Cochrane G."/>
            <person name="Meng A."/>
            <person name="Brown T."/>
            <person name="Cohen L."/>
        </authorList>
    </citation>
    <scope>NUCLEOTIDE SEQUENCE</scope>
    <source>
        <strain evidence="2">379</strain>
    </source>
</reference>